<dbReference type="EMBL" id="JARKNE010000004">
    <property type="protein sequence ID" value="KAK5836119.1"/>
    <property type="molecule type" value="Genomic_DNA"/>
</dbReference>
<evidence type="ECO:0000313" key="1">
    <source>
        <dbReference type="EMBL" id="KAK5836119.1"/>
    </source>
</evidence>
<comment type="caution">
    <text evidence="1">The sequence shown here is derived from an EMBL/GenBank/DDBJ whole genome shotgun (WGS) entry which is preliminary data.</text>
</comment>
<evidence type="ECO:0000313" key="2">
    <source>
        <dbReference type="Proteomes" id="UP001358586"/>
    </source>
</evidence>
<reference evidence="1 2" key="1">
    <citation type="submission" date="2023-03" db="EMBL/GenBank/DDBJ databases">
        <title>WGS of Gossypium arboreum.</title>
        <authorList>
            <person name="Yu D."/>
        </authorList>
    </citation>
    <scope>NUCLEOTIDE SEQUENCE [LARGE SCALE GENOMIC DNA]</scope>
    <source>
        <tissue evidence="1">Leaf</tissue>
    </source>
</reference>
<protein>
    <recommendedName>
        <fullName evidence="3">Reverse transcriptase zinc-binding domain-containing protein</fullName>
    </recommendedName>
</protein>
<proteinExistence type="predicted"/>
<evidence type="ECO:0008006" key="3">
    <source>
        <dbReference type="Google" id="ProtNLM"/>
    </source>
</evidence>
<dbReference type="Proteomes" id="UP001358586">
    <property type="component" value="Chromosome 4"/>
</dbReference>
<accession>A0ABR0QAR3</accession>
<organism evidence="1 2">
    <name type="scientific">Gossypium arboreum</name>
    <name type="common">Tree cotton</name>
    <name type="synonym">Gossypium nanking</name>
    <dbReference type="NCBI Taxonomy" id="29729"/>
    <lineage>
        <taxon>Eukaryota</taxon>
        <taxon>Viridiplantae</taxon>
        <taxon>Streptophyta</taxon>
        <taxon>Embryophyta</taxon>
        <taxon>Tracheophyta</taxon>
        <taxon>Spermatophyta</taxon>
        <taxon>Magnoliopsida</taxon>
        <taxon>eudicotyledons</taxon>
        <taxon>Gunneridae</taxon>
        <taxon>Pentapetalae</taxon>
        <taxon>rosids</taxon>
        <taxon>malvids</taxon>
        <taxon>Malvales</taxon>
        <taxon>Malvaceae</taxon>
        <taxon>Malvoideae</taxon>
        <taxon>Gossypium</taxon>
    </lineage>
</organism>
<gene>
    <name evidence="1" type="ORF">PVK06_011871</name>
</gene>
<name>A0ABR0QAR3_GOSAR</name>
<sequence length="183" mass="21440">MWERICELPIIPNGSTGRVIWFHNKDGSYIMKSAYLWLILKKRLGHDFLLTNVKISSINQSFGRGCLKCDGGEETALHALKECTKALTILALGGLEGRLLDSIHERCIDWLEEAMRLLDKKAFEDLSTIIWNIWNIWNIHNNAIFWCKNEYARAIWEQTKMLRDDFWIHNLTNKQMMPMSSRL</sequence>
<keyword evidence="2" id="KW-1185">Reference proteome</keyword>